<protein>
    <recommendedName>
        <fullName evidence="4">Nucleotidyl transferase AbiEii/AbiGii toxin family protein</fullName>
    </recommendedName>
</protein>
<accession>A0A2M7BVA7</accession>
<gene>
    <name evidence="2" type="ORF">COS49_00180</name>
</gene>
<proteinExistence type="predicted"/>
<feature type="transmembrane region" description="Helical" evidence="1">
    <location>
        <begin position="21"/>
        <end position="39"/>
    </location>
</feature>
<dbReference type="Proteomes" id="UP000229894">
    <property type="component" value="Unassembled WGS sequence"/>
</dbReference>
<dbReference type="EMBL" id="PEUX01000003">
    <property type="protein sequence ID" value="PIV10488.1"/>
    <property type="molecule type" value="Genomic_DNA"/>
</dbReference>
<comment type="caution">
    <text evidence="2">The sequence shown here is derived from an EMBL/GenBank/DDBJ whole genome shotgun (WGS) entry which is preliminary data.</text>
</comment>
<name>A0A2M7BVA7_9BACT</name>
<keyword evidence="1" id="KW-0812">Transmembrane</keyword>
<evidence type="ECO:0000313" key="2">
    <source>
        <dbReference type="EMBL" id="PIV10488.1"/>
    </source>
</evidence>
<evidence type="ECO:0000256" key="1">
    <source>
        <dbReference type="SAM" id="Phobius"/>
    </source>
</evidence>
<evidence type="ECO:0008006" key="4">
    <source>
        <dbReference type="Google" id="ProtNLM"/>
    </source>
</evidence>
<dbReference type="Pfam" id="PF08843">
    <property type="entry name" value="AbiEii"/>
    <property type="match status" value="1"/>
</dbReference>
<dbReference type="AlphaFoldDB" id="A0A2M7BVA7"/>
<organism evidence="2 3">
    <name type="scientific">Candidatus Portnoybacteria bacterium CG03_land_8_20_14_0_80_41_10</name>
    <dbReference type="NCBI Taxonomy" id="1974808"/>
    <lineage>
        <taxon>Bacteria</taxon>
        <taxon>Candidatus Portnoyibacteriota</taxon>
    </lineage>
</organism>
<keyword evidence="1" id="KW-1133">Transmembrane helix</keyword>
<evidence type="ECO:0000313" key="3">
    <source>
        <dbReference type="Proteomes" id="UP000229894"/>
    </source>
</evidence>
<keyword evidence="1" id="KW-0472">Membrane</keyword>
<reference evidence="3" key="1">
    <citation type="submission" date="2017-09" db="EMBL/GenBank/DDBJ databases">
        <title>Depth-based differentiation of microbial function through sediment-hosted aquifers and enrichment of novel symbionts in the deep terrestrial subsurface.</title>
        <authorList>
            <person name="Probst A.J."/>
            <person name="Ladd B."/>
            <person name="Jarett J.K."/>
            <person name="Geller-Mcgrath D.E."/>
            <person name="Sieber C.M.K."/>
            <person name="Emerson J.B."/>
            <person name="Anantharaman K."/>
            <person name="Thomas B.C."/>
            <person name="Malmstrom R."/>
            <person name="Stieglmeier M."/>
            <person name="Klingl A."/>
            <person name="Woyke T."/>
            <person name="Ryan C.M."/>
            <person name="Banfield J.F."/>
        </authorList>
    </citation>
    <scope>NUCLEOTIDE SEQUENCE [LARGE SCALE GENOMIC DNA]</scope>
</reference>
<sequence>MHLEALKSERRRIFSLLKKFPGFYLVGGTALALQIGHRISVDFDLFSKKDIPKSLLPKVKRVFNELEVKVLINHSEQLSVKINETKIDFVKYKFPLILKPIEFKGVKILPVKEIAATKAFVLNYRGTLKDYIDLYFILKNKYVSLKEIKKLAEKKYKDEFNFRLFLEQLVYLEGLREEKIEFLRKKVGKKQMQEFFEKEIRKIVIK</sequence>
<dbReference type="InterPro" id="IPR014942">
    <property type="entry name" value="AbiEii"/>
</dbReference>